<evidence type="ECO:0008006" key="3">
    <source>
        <dbReference type="Google" id="ProtNLM"/>
    </source>
</evidence>
<organism evidence="1 2">
    <name type="scientific">Terrisporobacter petrolearius</name>
    <dbReference type="NCBI Taxonomy" id="1460447"/>
    <lineage>
        <taxon>Bacteria</taxon>
        <taxon>Bacillati</taxon>
        <taxon>Bacillota</taxon>
        <taxon>Clostridia</taxon>
        <taxon>Peptostreptococcales</taxon>
        <taxon>Peptostreptococcaceae</taxon>
        <taxon>Terrisporobacter</taxon>
    </lineage>
</organism>
<evidence type="ECO:0000313" key="1">
    <source>
        <dbReference type="EMBL" id="XAM40183.1"/>
    </source>
</evidence>
<evidence type="ECO:0000313" key="2">
    <source>
        <dbReference type="Proteomes" id="UP001477947"/>
    </source>
</evidence>
<accession>A0ABZ3FAZ5</accession>
<proteinExistence type="predicted"/>
<dbReference type="EMBL" id="CP154622">
    <property type="protein sequence ID" value="XAM40183.1"/>
    <property type="molecule type" value="Genomic_DNA"/>
</dbReference>
<keyword evidence="2" id="KW-1185">Reference proteome</keyword>
<dbReference type="Proteomes" id="UP001477947">
    <property type="component" value="Chromosome"/>
</dbReference>
<reference evidence="1 2" key="1">
    <citation type="submission" date="2024-04" db="EMBL/GenBank/DDBJ databases">
        <title>Isolation and characterization of novel acetogenic strains of the genera Terrisporobacter and Acetoanaerobium.</title>
        <authorList>
            <person name="Boeer T."/>
            <person name="Schueler M.A."/>
            <person name="Lueschen A."/>
            <person name="Eysell L."/>
            <person name="Droege J."/>
            <person name="Heinemann M."/>
            <person name="Engelhardt L."/>
            <person name="Basen M."/>
            <person name="Daniel R."/>
        </authorList>
    </citation>
    <scope>NUCLEOTIDE SEQUENCE [LARGE SCALE GENOMIC DNA]</scope>
    <source>
        <strain evidence="1 2">ELB</strain>
    </source>
</reference>
<dbReference type="RefSeq" id="WP_343338343.1">
    <property type="nucleotide sequence ID" value="NZ_CP154622.1"/>
</dbReference>
<sequence>MGRSKNKRNKIDIEIEKLIMQNYEEFENKNYENTIQLLIEAWDKIPNNKYEHLESYSIVANIFYAALDRFDSGDRELWAGRVAYEIGEKDKALEYFRVSVKKSEGRCFYDDEDLKYKQFFIEETIKEK</sequence>
<protein>
    <recommendedName>
        <fullName evidence="3">Tetratricopeptide repeat protein</fullName>
    </recommendedName>
</protein>
<gene>
    <name evidence="1" type="ORF">TPELB_04850</name>
</gene>
<name>A0ABZ3FAZ5_9FIRM</name>